<reference evidence="2" key="1">
    <citation type="journal article" date="2022" name="bioRxiv">
        <title>Sequencing and chromosome-scale assembly of the giantPleurodeles waltlgenome.</title>
        <authorList>
            <person name="Brown T."/>
            <person name="Elewa A."/>
            <person name="Iarovenko S."/>
            <person name="Subramanian E."/>
            <person name="Araus A.J."/>
            <person name="Petzold A."/>
            <person name="Susuki M."/>
            <person name="Suzuki K.-i.T."/>
            <person name="Hayashi T."/>
            <person name="Toyoda A."/>
            <person name="Oliveira C."/>
            <person name="Osipova E."/>
            <person name="Leigh N.D."/>
            <person name="Simon A."/>
            <person name="Yun M.H."/>
        </authorList>
    </citation>
    <scope>NUCLEOTIDE SEQUENCE</scope>
    <source>
        <strain evidence="2">20211129_DDA</strain>
        <tissue evidence="2">Liver</tissue>
    </source>
</reference>
<feature type="compositionally biased region" description="Basic and acidic residues" evidence="1">
    <location>
        <begin position="12"/>
        <end position="24"/>
    </location>
</feature>
<sequence>MRGQGQLGPNKRKQESKTGETESKRRAKGAIVKNSLLDNHDIAAEIVAERDKDVPGNHLAKEPLEDGLMVRQPKGETASPKISKISDFFQSLSDAGDERATAGRIDVYLIEVKEKVVFDPAAPDLINDEYNVALMERQP</sequence>
<comment type="caution">
    <text evidence="2">The sequence shown here is derived from an EMBL/GenBank/DDBJ whole genome shotgun (WGS) entry which is preliminary data.</text>
</comment>
<keyword evidence="3" id="KW-1185">Reference proteome</keyword>
<proteinExistence type="predicted"/>
<feature type="region of interest" description="Disordered" evidence="1">
    <location>
        <begin position="1"/>
        <end position="31"/>
    </location>
</feature>
<organism evidence="2 3">
    <name type="scientific">Pleurodeles waltl</name>
    <name type="common">Iberian ribbed newt</name>
    <dbReference type="NCBI Taxonomy" id="8319"/>
    <lineage>
        <taxon>Eukaryota</taxon>
        <taxon>Metazoa</taxon>
        <taxon>Chordata</taxon>
        <taxon>Craniata</taxon>
        <taxon>Vertebrata</taxon>
        <taxon>Euteleostomi</taxon>
        <taxon>Amphibia</taxon>
        <taxon>Batrachia</taxon>
        <taxon>Caudata</taxon>
        <taxon>Salamandroidea</taxon>
        <taxon>Salamandridae</taxon>
        <taxon>Pleurodelinae</taxon>
        <taxon>Pleurodeles</taxon>
    </lineage>
</organism>
<protein>
    <submittedName>
        <fullName evidence="2">Uncharacterized protein</fullName>
    </submittedName>
</protein>
<dbReference type="Proteomes" id="UP001066276">
    <property type="component" value="Chromosome 4_2"/>
</dbReference>
<name>A0AAV7SMN4_PLEWA</name>
<dbReference type="AlphaFoldDB" id="A0AAV7SMN4"/>
<feature type="compositionally biased region" description="Basic and acidic residues" evidence="1">
    <location>
        <begin position="53"/>
        <end position="64"/>
    </location>
</feature>
<feature type="region of interest" description="Disordered" evidence="1">
    <location>
        <begin position="53"/>
        <end position="79"/>
    </location>
</feature>
<gene>
    <name evidence="2" type="ORF">NDU88_005795</name>
</gene>
<dbReference type="EMBL" id="JANPWB010000008">
    <property type="protein sequence ID" value="KAJ1165367.1"/>
    <property type="molecule type" value="Genomic_DNA"/>
</dbReference>
<evidence type="ECO:0000313" key="2">
    <source>
        <dbReference type="EMBL" id="KAJ1165367.1"/>
    </source>
</evidence>
<accession>A0AAV7SMN4</accession>
<evidence type="ECO:0000313" key="3">
    <source>
        <dbReference type="Proteomes" id="UP001066276"/>
    </source>
</evidence>
<evidence type="ECO:0000256" key="1">
    <source>
        <dbReference type="SAM" id="MobiDB-lite"/>
    </source>
</evidence>